<keyword evidence="1" id="KW-0732">Signal</keyword>
<evidence type="ECO:0000313" key="2">
    <source>
        <dbReference type="EMBL" id="TWR96569.1"/>
    </source>
</evidence>
<sequence length="262" mass="29492">MSHALNHRLLILLSAMACMGVLTGCSIGKSETFTFTADLPPNFYYQAAAVYVPAKGETCTVPGGKNTHVGYNRHWPKDYKNESIVALYRTVSGCPLVISSIRLKIYGIYGEDRDDYSGSNATVVTREVIPPEFKKEFDPVGVSAFYGRCKWYFRTIGKTRVLRKLLICKDTDAEGNLTLGYPWAPYALNQLAGKTVKIKITIDKEEVPYMKDTWVKFPNGWKRCMGKSFEDQSAFCYGNYKDFSSYIMPDGKQCTIYPGCTE</sequence>
<comment type="caution">
    <text evidence="2">The sequence shown here is derived from an EMBL/GenBank/DDBJ whole genome shotgun (WGS) entry which is preliminary data.</text>
</comment>
<evidence type="ECO:0008006" key="4">
    <source>
        <dbReference type="Google" id="ProtNLM"/>
    </source>
</evidence>
<dbReference type="EMBL" id="VFIP01000011">
    <property type="protein sequence ID" value="TWR96569.1"/>
    <property type="molecule type" value="Genomic_DNA"/>
</dbReference>
<dbReference type="Proteomes" id="UP000317901">
    <property type="component" value="Unassembled WGS sequence"/>
</dbReference>
<dbReference type="AlphaFoldDB" id="A0A5C5PZF8"/>
<feature type="chain" id="PRO_5022834947" description="Lipoprotein" evidence="1">
    <location>
        <begin position="18"/>
        <end position="262"/>
    </location>
</feature>
<proteinExistence type="predicted"/>
<dbReference type="OrthoDB" id="7017115at2"/>
<evidence type="ECO:0000256" key="1">
    <source>
        <dbReference type="SAM" id="SignalP"/>
    </source>
</evidence>
<organism evidence="2 3">
    <name type="scientific">Pseudomonas saxonica</name>
    <dbReference type="NCBI Taxonomy" id="2600598"/>
    <lineage>
        <taxon>Bacteria</taxon>
        <taxon>Pseudomonadati</taxon>
        <taxon>Pseudomonadota</taxon>
        <taxon>Gammaproteobacteria</taxon>
        <taxon>Pseudomonadales</taxon>
        <taxon>Pseudomonadaceae</taxon>
        <taxon>Pseudomonas</taxon>
    </lineage>
</organism>
<name>A0A5C5PZF8_9PSED</name>
<evidence type="ECO:0000313" key="3">
    <source>
        <dbReference type="Proteomes" id="UP000317901"/>
    </source>
</evidence>
<accession>A0A5C5PZF8</accession>
<feature type="signal peptide" evidence="1">
    <location>
        <begin position="1"/>
        <end position="17"/>
    </location>
</feature>
<reference evidence="2 3" key="1">
    <citation type="submission" date="2019-06" db="EMBL/GenBank/DDBJ databases">
        <title>Pseudomonas bimorpha sp. nov. isolated from bovine raw milk and skim milk concentrate.</title>
        <authorList>
            <person name="Hofmann K."/>
            <person name="Huptas C."/>
            <person name="Doll E."/>
            <person name="Scherer S."/>
            <person name="Wenning M."/>
        </authorList>
    </citation>
    <scope>NUCLEOTIDE SEQUENCE [LARGE SCALE GENOMIC DNA]</scope>
    <source>
        <strain evidence="2 3">DSM 108990</strain>
    </source>
</reference>
<protein>
    <recommendedName>
        <fullName evidence="4">Lipoprotein</fullName>
    </recommendedName>
</protein>
<gene>
    <name evidence="2" type="ORF">FJD37_07730</name>
</gene>